<dbReference type="Pfam" id="PF14080">
    <property type="entry name" value="DUF4261"/>
    <property type="match status" value="1"/>
</dbReference>
<evidence type="ECO:0000313" key="3">
    <source>
        <dbReference type="EMBL" id="MDG3004632.1"/>
    </source>
</evidence>
<dbReference type="EMBL" id="JARRAG010000002">
    <property type="protein sequence ID" value="MDG3004632.1"/>
    <property type="molecule type" value="Genomic_DNA"/>
</dbReference>
<sequence length="294" mass="31790">MAEAEPAGFAQTYGVEILYETPLAIDGEELLRAVRVRRPAAQPLGDLGAGGGEVKTLGFVHPDHAVELSGAVIRPQTFLLATDAPLRLTAMMEDHLGQSWSFPDARQAFARRRSSALLTDMMTGSLDYQARIEIFEDVLAAVLQVAPALAIHWWPAGRFVDPAIWLEAYREGGADRLFAGAMNVRFYKISDSPGDMLMDTLGLAALGVRDLQCHFRDLDPSEVATLLANTGCYLFDEGDLIADGHTIEGLTPGSRWMCRHEDSILNPARIVLNVDPGPPHTAAGRADRDQGGGG</sequence>
<name>A0ABT6FAM9_9BACT</name>
<dbReference type="InterPro" id="IPR025357">
    <property type="entry name" value="DUF4261"/>
</dbReference>
<keyword evidence="4" id="KW-1185">Reference proteome</keyword>
<comment type="caution">
    <text evidence="3">The sequence shown here is derived from an EMBL/GenBank/DDBJ whole genome shotgun (WGS) entry which is preliminary data.</text>
</comment>
<accession>A0ABT6FAM9</accession>
<protein>
    <submittedName>
        <fullName evidence="3">DUF4261 domain-containing protein</fullName>
    </submittedName>
</protein>
<reference evidence="3 4" key="1">
    <citation type="submission" date="2023-03" db="EMBL/GenBank/DDBJ databases">
        <title>Paludisphaera mucosa sp. nov. a novel planctomycete from northern fen.</title>
        <authorList>
            <person name="Ivanova A."/>
        </authorList>
    </citation>
    <scope>NUCLEOTIDE SEQUENCE [LARGE SCALE GENOMIC DNA]</scope>
    <source>
        <strain evidence="3 4">Pla2</strain>
    </source>
</reference>
<gene>
    <name evidence="3" type="ORF">PZE19_12665</name>
</gene>
<evidence type="ECO:0000313" key="4">
    <source>
        <dbReference type="Proteomes" id="UP001216907"/>
    </source>
</evidence>
<feature type="domain" description="DUF4261" evidence="2">
    <location>
        <begin position="199"/>
        <end position="274"/>
    </location>
</feature>
<evidence type="ECO:0000259" key="2">
    <source>
        <dbReference type="Pfam" id="PF14080"/>
    </source>
</evidence>
<proteinExistence type="predicted"/>
<feature type="region of interest" description="Disordered" evidence="1">
    <location>
        <begin position="275"/>
        <end position="294"/>
    </location>
</feature>
<dbReference type="Proteomes" id="UP001216907">
    <property type="component" value="Unassembled WGS sequence"/>
</dbReference>
<feature type="compositionally biased region" description="Basic and acidic residues" evidence="1">
    <location>
        <begin position="285"/>
        <end position="294"/>
    </location>
</feature>
<evidence type="ECO:0000256" key="1">
    <source>
        <dbReference type="SAM" id="MobiDB-lite"/>
    </source>
</evidence>
<organism evidence="3 4">
    <name type="scientific">Paludisphaera mucosa</name>
    <dbReference type="NCBI Taxonomy" id="3030827"/>
    <lineage>
        <taxon>Bacteria</taxon>
        <taxon>Pseudomonadati</taxon>
        <taxon>Planctomycetota</taxon>
        <taxon>Planctomycetia</taxon>
        <taxon>Isosphaerales</taxon>
        <taxon>Isosphaeraceae</taxon>
        <taxon>Paludisphaera</taxon>
    </lineage>
</organism>
<dbReference type="RefSeq" id="WP_277860987.1">
    <property type="nucleotide sequence ID" value="NZ_JARRAG010000002.1"/>
</dbReference>